<sequence length="49" mass="5132">MNARPGPDSATSSMATPCSCAMNPSTEKTANPATTLVPLFSRHSHKESL</sequence>
<evidence type="ECO:0000313" key="2">
    <source>
        <dbReference type="EMBL" id="JAH13749.1"/>
    </source>
</evidence>
<name>A0A0E9QAH6_ANGAN</name>
<evidence type="ECO:0000256" key="1">
    <source>
        <dbReference type="SAM" id="MobiDB-lite"/>
    </source>
</evidence>
<proteinExistence type="predicted"/>
<feature type="compositionally biased region" description="Polar residues" evidence="1">
    <location>
        <begin position="9"/>
        <end position="34"/>
    </location>
</feature>
<feature type="region of interest" description="Disordered" evidence="1">
    <location>
        <begin position="1"/>
        <end position="49"/>
    </location>
</feature>
<dbReference type="AlphaFoldDB" id="A0A0E9QAH6"/>
<organism evidence="2">
    <name type="scientific">Anguilla anguilla</name>
    <name type="common">European freshwater eel</name>
    <name type="synonym">Muraena anguilla</name>
    <dbReference type="NCBI Taxonomy" id="7936"/>
    <lineage>
        <taxon>Eukaryota</taxon>
        <taxon>Metazoa</taxon>
        <taxon>Chordata</taxon>
        <taxon>Craniata</taxon>
        <taxon>Vertebrata</taxon>
        <taxon>Euteleostomi</taxon>
        <taxon>Actinopterygii</taxon>
        <taxon>Neopterygii</taxon>
        <taxon>Teleostei</taxon>
        <taxon>Anguilliformes</taxon>
        <taxon>Anguillidae</taxon>
        <taxon>Anguilla</taxon>
    </lineage>
</organism>
<dbReference type="EMBL" id="GBXM01094828">
    <property type="protein sequence ID" value="JAH13749.1"/>
    <property type="molecule type" value="Transcribed_RNA"/>
</dbReference>
<reference evidence="2" key="1">
    <citation type="submission" date="2014-11" db="EMBL/GenBank/DDBJ databases">
        <authorList>
            <person name="Amaro Gonzalez C."/>
        </authorList>
    </citation>
    <scope>NUCLEOTIDE SEQUENCE</scope>
</reference>
<protein>
    <submittedName>
        <fullName evidence="2">Uncharacterized protein</fullName>
    </submittedName>
</protein>
<reference evidence="2" key="2">
    <citation type="journal article" date="2015" name="Fish Shellfish Immunol.">
        <title>Early steps in the European eel (Anguilla anguilla)-Vibrio vulnificus interaction in the gills: Role of the RtxA13 toxin.</title>
        <authorList>
            <person name="Callol A."/>
            <person name="Pajuelo D."/>
            <person name="Ebbesson L."/>
            <person name="Teles M."/>
            <person name="MacKenzie S."/>
            <person name="Amaro C."/>
        </authorList>
    </citation>
    <scope>NUCLEOTIDE SEQUENCE</scope>
</reference>
<accession>A0A0E9QAH6</accession>